<dbReference type="Pfam" id="PF25564">
    <property type="entry name" value="DUF7933"/>
    <property type="match status" value="1"/>
</dbReference>
<dbReference type="InterPro" id="IPR006626">
    <property type="entry name" value="PbH1"/>
</dbReference>
<feature type="domain" description="DUF7933" evidence="3">
    <location>
        <begin position="872"/>
        <end position="987"/>
    </location>
</feature>
<evidence type="ECO:0000256" key="1">
    <source>
        <dbReference type="SAM" id="MobiDB-lite"/>
    </source>
</evidence>
<dbReference type="SUPFAM" id="SSF51126">
    <property type="entry name" value="Pectin lyase-like"/>
    <property type="match status" value="1"/>
</dbReference>
<dbReference type="EMBL" id="CP003130">
    <property type="protein sequence ID" value="AEU36515.1"/>
    <property type="molecule type" value="Genomic_DNA"/>
</dbReference>
<reference evidence="4 5" key="1">
    <citation type="submission" date="2011-11" db="EMBL/GenBank/DDBJ databases">
        <title>Complete sequence of Granulicella mallensis MP5ACTX8.</title>
        <authorList>
            <consortium name="US DOE Joint Genome Institute"/>
            <person name="Lucas S."/>
            <person name="Copeland A."/>
            <person name="Lapidus A."/>
            <person name="Cheng J.-F."/>
            <person name="Goodwin L."/>
            <person name="Pitluck S."/>
            <person name="Peters L."/>
            <person name="Lu M."/>
            <person name="Detter J.C."/>
            <person name="Han C."/>
            <person name="Tapia R."/>
            <person name="Land M."/>
            <person name="Hauser L."/>
            <person name="Kyrpides N."/>
            <person name="Ivanova N."/>
            <person name="Mikhailova N."/>
            <person name="Pagani I."/>
            <person name="Rawat S."/>
            <person name="Mannisto M."/>
            <person name="Haggblom M."/>
            <person name="Woyke T."/>
        </authorList>
    </citation>
    <scope>NUCLEOTIDE SEQUENCE [LARGE SCALE GENOMIC DNA]</scope>
    <source>
        <strain evidence="5">ATCC BAA-1857 / DSM 23137 / MP5ACTX8</strain>
    </source>
</reference>
<dbReference type="InterPro" id="IPR059226">
    <property type="entry name" value="Choice_anch_Q_dom"/>
</dbReference>
<dbReference type="STRING" id="682795.AciX8_2194"/>
<dbReference type="Proteomes" id="UP000007113">
    <property type="component" value="Chromosome"/>
</dbReference>
<dbReference type="InterPro" id="IPR011050">
    <property type="entry name" value="Pectin_lyase_fold/virulence"/>
</dbReference>
<dbReference type="eggNOG" id="COG2931">
    <property type="taxonomic scope" value="Bacteria"/>
</dbReference>
<dbReference type="InterPro" id="IPR047589">
    <property type="entry name" value="DUF11_rpt"/>
</dbReference>
<dbReference type="HOGENOM" id="CLU_275434_0_0_0"/>
<name>G8NVD4_GRAMM</name>
<accession>G8NVD4</accession>
<feature type="compositionally biased region" description="Gly residues" evidence="1">
    <location>
        <begin position="243"/>
        <end position="254"/>
    </location>
</feature>
<feature type="signal peptide" evidence="2">
    <location>
        <begin position="1"/>
        <end position="35"/>
    </location>
</feature>
<dbReference type="SMART" id="SM00710">
    <property type="entry name" value="PbH1"/>
    <property type="match status" value="5"/>
</dbReference>
<organism evidence="4 5">
    <name type="scientific">Granulicella mallensis (strain ATCC BAA-1857 / DSM 23137 / MP5ACTX8)</name>
    <dbReference type="NCBI Taxonomy" id="682795"/>
    <lineage>
        <taxon>Bacteria</taxon>
        <taxon>Pseudomonadati</taxon>
        <taxon>Acidobacteriota</taxon>
        <taxon>Terriglobia</taxon>
        <taxon>Terriglobales</taxon>
        <taxon>Acidobacteriaceae</taxon>
        <taxon>Granulicella</taxon>
    </lineage>
</organism>
<evidence type="ECO:0000313" key="5">
    <source>
        <dbReference type="Proteomes" id="UP000007113"/>
    </source>
</evidence>
<sequence>MSPMGCGRKGGSKWIFPLMKIVTVAICAAVGTSLSAQTVTVTLSTDAAATTTNPGDGPGQSGDLRYALLNATSGSTILFNCGTLCTITLNGPLPSITKNLTINGGTLGNVIISGNGTYRVFFVDTGTVELENLLIRNAVGKGGNGGLGHIACGGGGAGLGGGLFVNGITAPATVTVSDVYFSSDSAIGGNGCSASGSGDGGGGGGLGGNGGNGALASGTYVNGGGGGVLGPGANGSTTTLDGAAGGVGGGGGADENGNPGSAPGTGGAGYGTNSAGANGTLDAAGNGGFGGGGGGGVLAGGKGGFGGGGGGAEDGGGAGGVGGGGGGSEGGAGGTGGVVVGAITGGNGSAGFPFGNGSSGGGAAAGPDIFVNQGTLITVNSGTLGASATGGAGGSGAGSGTFDATPVFNYTGSVNGSTTKGPIATALTASAVPDFVVTSTADSGQGTLREALTNAADFGAGNVTFDPTVFATPQTITLASSLSVPSSTTITGATSGSGTTLTNLVTVSGGGSSSNFPVFSVASGVTNASISNLIIANGHTTAEGGGVDNLGVLTVTNTTFSNNYAGGSITGGGNGGGAIYTLGTLAIAGSTFTGNSSAPGGAVSAGSGTVTVSSSTFTGNTALGPYAGGAMFINTGTTVTITDSTFSGNSASSGSAGGIFNYGTLSVTNSILSGNTGGDCGAGGGSTCPINGSNGNLVGGTVALSSLGSYGGPTQTMVPLPGSPAICDINPSTATGTDQRGDPRTTSYGTATCQDSGAVESHYAISFTTDPAATEISGVAFPVAITLTESGSPFLGASESIPVTLSSGATLSGSPVSASTSTANGVASYSLTATNATSVSGLKLNAGLTLHAPTAVIEAQSASFDLNLLTAPVASAAFNPTTIPVGDTSRLTITVTNPNAVALTNMQYTDTLPSGITFVSFLAGTCGSFNVNGGTFSISEPILGANSSCSVAVQVKGNTIETANDTTSTITSSNGPTGAAATAALTVEGGLIWVINANGTLDSLSETGTQAGSAGTAGTVGTYGAVAFDNAGDVWAVANGTSAVTEFTSTGTVIAVPGNAAAGVNKPTSLAIDGLGQVWAANANNSVSVLSSTGTAVTPSTGYQGGGISTPTGIIIDNSGSVWIPNKGNNSVTKIIGGAAPVVTPTVTGTTNNTLGTRP</sequence>
<dbReference type="InterPro" id="IPR057693">
    <property type="entry name" value="DUF7933"/>
</dbReference>
<dbReference type="eggNOG" id="COG3391">
    <property type="taxonomic scope" value="Bacteria"/>
</dbReference>
<feature type="region of interest" description="Disordered" evidence="1">
    <location>
        <begin position="240"/>
        <end position="267"/>
    </location>
</feature>
<evidence type="ECO:0000313" key="4">
    <source>
        <dbReference type="EMBL" id="AEU36515.1"/>
    </source>
</evidence>
<dbReference type="NCBIfam" id="NF041518">
    <property type="entry name" value="choice_anch_Q"/>
    <property type="match status" value="1"/>
</dbReference>
<proteinExistence type="predicted"/>
<dbReference type="AlphaFoldDB" id="G8NVD4"/>
<dbReference type="SUPFAM" id="SSF63829">
    <property type="entry name" value="Calcium-dependent phosphotriesterase"/>
    <property type="match status" value="1"/>
</dbReference>
<gene>
    <name evidence="4" type="ordered locus">AciX8_2194</name>
</gene>
<feature type="chain" id="PRO_5003513061" evidence="2">
    <location>
        <begin position="36"/>
        <end position="1159"/>
    </location>
</feature>
<dbReference type="KEGG" id="gma:AciX8_2194"/>
<dbReference type="Gene3D" id="2.60.40.740">
    <property type="match status" value="1"/>
</dbReference>
<evidence type="ECO:0000259" key="3">
    <source>
        <dbReference type="Pfam" id="PF25564"/>
    </source>
</evidence>
<protein>
    <submittedName>
        <fullName evidence="4">Conserved repeat domain protein</fullName>
    </submittedName>
</protein>
<keyword evidence="2" id="KW-0732">Signal</keyword>
<evidence type="ECO:0000256" key="2">
    <source>
        <dbReference type="SAM" id="SignalP"/>
    </source>
</evidence>
<dbReference type="NCBIfam" id="TIGR01451">
    <property type="entry name" value="B_ant_repeat"/>
    <property type="match status" value="1"/>
</dbReference>
<keyword evidence="5" id="KW-1185">Reference proteome</keyword>
<dbReference type="Gene3D" id="2.40.10.500">
    <property type="match status" value="1"/>
</dbReference>